<dbReference type="PRINTS" id="PR00413">
    <property type="entry name" value="HADHALOGNASE"/>
</dbReference>
<dbReference type="InterPro" id="IPR023198">
    <property type="entry name" value="PGP-like_dom2"/>
</dbReference>
<dbReference type="InterPro" id="IPR036412">
    <property type="entry name" value="HAD-like_sf"/>
</dbReference>
<dbReference type="InterPro" id="IPR052550">
    <property type="entry name" value="Pyrimidine_5'-ntase_YjjG"/>
</dbReference>
<dbReference type="InterPro" id="IPR023214">
    <property type="entry name" value="HAD_sf"/>
</dbReference>
<evidence type="ECO:0000313" key="2">
    <source>
        <dbReference type="Proteomes" id="UP000181969"/>
    </source>
</evidence>
<dbReference type="NCBIfam" id="TIGR02254">
    <property type="entry name" value="YjjG_YfnB"/>
    <property type="match status" value="1"/>
</dbReference>
<dbReference type="NCBIfam" id="TIGR01549">
    <property type="entry name" value="HAD-SF-IA-v1"/>
    <property type="match status" value="1"/>
</dbReference>
<evidence type="ECO:0000313" key="1">
    <source>
        <dbReference type="EMBL" id="SFL11001.1"/>
    </source>
</evidence>
<dbReference type="SFLD" id="SFLDG01129">
    <property type="entry name" value="C1.5:_HAD__Beta-PGM__Phosphata"/>
    <property type="match status" value="1"/>
</dbReference>
<accession>A0A1I4F3M8</accession>
<dbReference type="InterPro" id="IPR041492">
    <property type="entry name" value="HAD_2"/>
</dbReference>
<protein>
    <submittedName>
        <fullName evidence="1">2-haloacid dehalogenase</fullName>
    </submittedName>
</protein>
<dbReference type="SUPFAM" id="SSF56784">
    <property type="entry name" value="HAD-like"/>
    <property type="match status" value="1"/>
</dbReference>
<dbReference type="SFLD" id="SFLDS00003">
    <property type="entry name" value="Haloacid_Dehalogenase"/>
    <property type="match status" value="1"/>
</dbReference>
<dbReference type="PANTHER" id="PTHR47478">
    <property type="match status" value="1"/>
</dbReference>
<dbReference type="AlphaFoldDB" id="A0A1I4F3M8"/>
<proteinExistence type="predicted"/>
<dbReference type="Proteomes" id="UP000181969">
    <property type="component" value="Unassembled WGS sequence"/>
</dbReference>
<dbReference type="GO" id="GO:0008253">
    <property type="term" value="F:5'-nucleotidase activity"/>
    <property type="evidence" value="ECO:0007669"/>
    <property type="project" value="InterPro"/>
</dbReference>
<dbReference type="Pfam" id="PF13419">
    <property type="entry name" value="HAD_2"/>
    <property type="match status" value="1"/>
</dbReference>
<name>A0A1I4F3M8_9LACT</name>
<sequence length="230" mass="25963">MTVLLFDIDNTLLDFDKAEYMALGKIFEQYHIEDTKENRAIYSRENKALWRSHEAGEISREELLSTRFAHAFKALGVKEAYDASAVDAAYQLHLAQGHELMDHAMELLDLLAQEATEMYIVSNGTSKVSRPRILESGIAGYFQEIFISEEIGKHKPSKEFFDYVFDHIDHAADKDFAIVGDTLATDILGGKNAGIKTIWYNPKHLEAQKDLTPDCVIEDLLEIPSLPVLA</sequence>
<dbReference type="EMBL" id="FOTJ01000001">
    <property type="protein sequence ID" value="SFL11001.1"/>
    <property type="molecule type" value="Genomic_DNA"/>
</dbReference>
<dbReference type="RefSeq" id="WP_074750110.1">
    <property type="nucleotide sequence ID" value="NZ_CAXVJC010000006.1"/>
</dbReference>
<dbReference type="PANTHER" id="PTHR47478:SF1">
    <property type="entry name" value="PYRIMIDINE 5'-NUCLEOTIDASE YJJG"/>
    <property type="match status" value="1"/>
</dbReference>
<dbReference type="InterPro" id="IPR006439">
    <property type="entry name" value="HAD-SF_hydro_IA"/>
</dbReference>
<dbReference type="Gene3D" id="1.10.150.240">
    <property type="entry name" value="Putative phosphatase, domain 2"/>
    <property type="match status" value="1"/>
</dbReference>
<gene>
    <name evidence="1" type="ORF">SAMN05216438_101308</name>
</gene>
<dbReference type="InterPro" id="IPR011951">
    <property type="entry name" value="HAD-SF_hydro_IA_YjjG/PynA"/>
</dbReference>
<dbReference type="Gene3D" id="3.40.50.1000">
    <property type="entry name" value="HAD superfamily/HAD-like"/>
    <property type="match status" value="1"/>
</dbReference>
<organism evidence="1 2">
    <name type="scientific">Lactococcus garvieae</name>
    <dbReference type="NCBI Taxonomy" id="1363"/>
    <lineage>
        <taxon>Bacteria</taxon>
        <taxon>Bacillati</taxon>
        <taxon>Bacillota</taxon>
        <taxon>Bacilli</taxon>
        <taxon>Lactobacillales</taxon>
        <taxon>Streptococcaceae</taxon>
        <taxon>Lactococcus</taxon>
    </lineage>
</organism>
<reference evidence="1 2" key="1">
    <citation type="submission" date="2016-10" db="EMBL/GenBank/DDBJ databases">
        <authorList>
            <person name="de Groot N.N."/>
        </authorList>
    </citation>
    <scope>NUCLEOTIDE SEQUENCE [LARGE SCALE GENOMIC DNA]</scope>
    <source>
        <strain evidence="1 2">M79</strain>
    </source>
</reference>
<dbReference type="OrthoDB" id="9802350at2"/>